<protein>
    <submittedName>
        <fullName evidence="5">UTRA domain-containing protein</fullName>
    </submittedName>
</protein>
<sequence>MQSEKYKTMTSWQAVRDNVLQRIRQHDWPQGSLIPNEAELAEEFGCARSTVNRALRELAATGILERRRKAGTRVAATPARRATFEIPIIEKEVESRGSRYGYVLISQEKRPAPPDIRAQMGLTHATELLHLQSLHLADGTPYIYEDRWINPQGAPGILNVDLETISANKWLVQNISYTHGALTLSAEQASRTVSQYLQCAQNESVFTMHRHTWTNDITITIVTQSYRPKHKIRIDL</sequence>
<evidence type="ECO:0000256" key="2">
    <source>
        <dbReference type="ARBA" id="ARBA00023125"/>
    </source>
</evidence>
<dbReference type="Proteomes" id="UP000315400">
    <property type="component" value="Unassembled WGS sequence"/>
</dbReference>
<dbReference type="SUPFAM" id="SSF46785">
    <property type="entry name" value="Winged helix' DNA-binding domain"/>
    <property type="match status" value="1"/>
</dbReference>
<accession>A0A540VR73</accession>
<dbReference type="InterPro" id="IPR000524">
    <property type="entry name" value="Tscrpt_reg_HTH_GntR"/>
</dbReference>
<dbReference type="PANTHER" id="PTHR44846">
    <property type="entry name" value="MANNOSYL-D-GLYCERATE TRANSPORT/METABOLISM SYSTEM REPRESSOR MNGR-RELATED"/>
    <property type="match status" value="1"/>
</dbReference>
<name>A0A540VR73_9GAMM</name>
<dbReference type="SUPFAM" id="SSF64288">
    <property type="entry name" value="Chorismate lyase-like"/>
    <property type="match status" value="1"/>
</dbReference>
<dbReference type="InterPro" id="IPR050679">
    <property type="entry name" value="Bact_HTH_transcr_reg"/>
</dbReference>
<dbReference type="Pfam" id="PF00392">
    <property type="entry name" value="GntR"/>
    <property type="match status" value="1"/>
</dbReference>
<dbReference type="InterPro" id="IPR036390">
    <property type="entry name" value="WH_DNA-bd_sf"/>
</dbReference>
<gene>
    <name evidence="5" type="ORF">FKY71_09535</name>
</gene>
<dbReference type="AlphaFoldDB" id="A0A540VR73"/>
<dbReference type="PANTHER" id="PTHR44846:SF16">
    <property type="entry name" value="TRANSCRIPTIONAL REGULATOR PHNF-RELATED"/>
    <property type="match status" value="1"/>
</dbReference>
<evidence type="ECO:0000313" key="6">
    <source>
        <dbReference type="Proteomes" id="UP000315400"/>
    </source>
</evidence>
<dbReference type="InterPro" id="IPR028978">
    <property type="entry name" value="Chorismate_lyase_/UTRA_dom_sf"/>
</dbReference>
<feature type="domain" description="HTH gntR-type" evidence="4">
    <location>
        <begin position="9"/>
        <end position="77"/>
    </location>
</feature>
<keyword evidence="1" id="KW-0805">Transcription regulation</keyword>
<dbReference type="SMART" id="SM00866">
    <property type="entry name" value="UTRA"/>
    <property type="match status" value="1"/>
</dbReference>
<dbReference type="PROSITE" id="PS50949">
    <property type="entry name" value="HTH_GNTR"/>
    <property type="match status" value="1"/>
</dbReference>
<dbReference type="SMART" id="SM00345">
    <property type="entry name" value="HTH_GNTR"/>
    <property type="match status" value="1"/>
</dbReference>
<organism evidence="5 6">
    <name type="scientific">Spiribacter salinus</name>
    <dbReference type="NCBI Taxonomy" id="1335746"/>
    <lineage>
        <taxon>Bacteria</taxon>
        <taxon>Pseudomonadati</taxon>
        <taxon>Pseudomonadota</taxon>
        <taxon>Gammaproteobacteria</taxon>
        <taxon>Chromatiales</taxon>
        <taxon>Ectothiorhodospiraceae</taxon>
        <taxon>Spiribacter</taxon>
    </lineage>
</organism>
<dbReference type="GO" id="GO:0003677">
    <property type="term" value="F:DNA binding"/>
    <property type="evidence" value="ECO:0007669"/>
    <property type="project" value="UniProtKB-KW"/>
</dbReference>
<dbReference type="CDD" id="cd07377">
    <property type="entry name" value="WHTH_GntR"/>
    <property type="match status" value="1"/>
</dbReference>
<dbReference type="InterPro" id="IPR011663">
    <property type="entry name" value="UTRA"/>
</dbReference>
<evidence type="ECO:0000256" key="3">
    <source>
        <dbReference type="ARBA" id="ARBA00023163"/>
    </source>
</evidence>
<dbReference type="Gene3D" id="1.10.10.10">
    <property type="entry name" value="Winged helix-like DNA-binding domain superfamily/Winged helix DNA-binding domain"/>
    <property type="match status" value="1"/>
</dbReference>
<proteinExistence type="predicted"/>
<comment type="caution">
    <text evidence="5">The sequence shown here is derived from an EMBL/GenBank/DDBJ whole genome shotgun (WGS) entry which is preliminary data.</text>
</comment>
<dbReference type="GO" id="GO:0003700">
    <property type="term" value="F:DNA-binding transcription factor activity"/>
    <property type="evidence" value="ECO:0007669"/>
    <property type="project" value="InterPro"/>
</dbReference>
<evidence type="ECO:0000256" key="1">
    <source>
        <dbReference type="ARBA" id="ARBA00023015"/>
    </source>
</evidence>
<keyword evidence="2" id="KW-0238">DNA-binding</keyword>
<dbReference type="InterPro" id="IPR036388">
    <property type="entry name" value="WH-like_DNA-bd_sf"/>
</dbReference>
<evidence type="ECO:0000313" key="5">
    <source>
        <dbReference type="EMBL" id="TQE99261.1"/>
    </source>
</evidence>
<dbReference type="PRINTS" id="PR00035">
    <property type="entry name" value="HTHGNTR"/>
</dbReference>
<evidence type="ECO:0000259" key="4">
    <source>
        <dbReference type="PROSITE" id="PS50949"/>
    </source>
</evidence>
<reference evidence="5 6" key="1">
    <citation type="submission" date="2019-06" db="EMBL/GenBank/DDBJ databases">
        <title>Metagenome assembled Genome of Spiribacter salinus SL48-SHIP from the microbial mat of Salt Lake 48 (Novosibirsk region, Russia).</title>
        <authorList>
            <person name="Shipova A."/>
            <person name="Rozanov A.S."/>
            <person name="Bryanskaya A.V."/>
            <person name="Peltek S.E."/>
        </authorList>
    </citation>
    <scope>NUCLEOTIDE SEQUENCE [LARGE SCALE GENOMIC DNA]</scope>
    <source>
        <strain evidence="5">SL48-SHIP-2</strain>
    </source>
</reference>
<dbReference type="Pfam" id="PF07702">
    <property type="entry name" value="UTRA"/>
    <property type="match status" value="1"/>
</dbReference>
<keyword evidence="3" id="KW-0804">Transcription</keyword>
<dbReference type="Gene3D" id="3.40.1410.10">
    <property type="entry name" value="Chorismate lyase-like"/>
    <property type="match status" value="1"/>
</dbReference>
<dbReference type="EMBL" id="VIFK01000077">
    <property type="protein sequence ID" value="TQE99261.1"/>
    <property type="molecule type" value="Genomic_DNA"/>
</dbReference>